<comment type="caution">
    <text evidence="6">The sequence shown here is derived from an EMBL/GenBank/DDBJ whole genome shotgun (WGS) entry which is preliminary data.</text>
</comment>
<gene>
    <name evidence="6" type="ORF">MFLAVUS_001686</name>
</gene>
<comment type="similarity">
    <text evidence="2">Belongs to the RRP17 family.</text>
</comment>
<evidence type="ECO:0000313" key="6">
    <source>
        <dbReference type="EMBL" id="GAA5808296.1"/>
    </source>
</evidence>
<dbReference type="EMBL" id="BAABUK010000003">
    <property type="protein sequence ID" value="GAA5808296.1"/>
    <property type="molecule type" value="Genomic_DNA"/>
</dbReference>
<keyword evidence="3" id="KW-0175">Coiled coil</keyword>
<name>A0ABP9YN66_9FUNG</name>
<evidence type="ECO:0000256" key="2">
    <source>
        <dbReference type="ARBA" id="ARBA00007175"/>
    </source>
</evidence>
<organism evidence="6 7">
    <name type="scientific">Mucor flavus</name>
    <dbReference type="NCBI Taxonomy" id="439312"/>
    <lineage>
        <taxon>Eukaryota</taxon>
        <taxon>Fungi</taxon>
        <taxon>Fungi incertae sedis</taxon>
        <taxon>Mucoromycota</taxon>
        <taxon>Mucoromycotina</taxon>
        <taxon>Mucoromycetes</taxon>
        <taxon>Mucorales</taxon>
        <taxon>Mucorineae</taxon>
        <taxon>Mucoraceae</taxon>
        <taxon>Mucor</taxon>
    </lineage>
</organism>
<keyword evidence="4" id="KW-0539">Nucleus</keyword>
<dbReference type="PANTHER" id="PTHR14577">
    <property type="entry name" value="NUCLEOLAR PROTEIN 12"/>
    <property type="match status" value="1"/>
</dbReference>
<proteinExistence type="inferred from homology"/>
<dbReference type="Proteomes" id="UP001473302">
    <property type="component" value="Unassembled WGS sequence"/>
</dbReference>
<evidence type="ECO:0008006" key="8">
    <source>
        <dbReference type="Google" id="ProtNLM"/>
    </source>
</evidence>
<feature type="compositionally biased region" description="Acidic residues" evidence="5">
    <location>
        <begin position="116"/>
        <end position="126"/>
    </location>
</feature>
<evidence type="ECO:0000256" key="5">
    <source>
        <dbReference type="SAM" id="MobiDB-lite"/>
    </source>
</evidence>
<feature type="region of interest" description="Disordered" evidence="5">
    <location>
        <begin position="110"/>
        <end position="132"/>
    </location>
</feature>
<evidence type="ECO:0000256" key="4">
    <source>
        <dbReference type="ARBA" id="ARBA00023242"/>
    </source>
</evidence>
<dbReference type="Pfam" id="PF09805">
    <property type="entry name" value="Nop25"/>
    <property type="match status" value="1"/>
</dbReference>
<protein>
    <recommendedName>
        <fullName evidence="8">Nucleolar protein 12</fullName>
    </recommendedName>
</protein>
<evidence type="ECO:0000313" key="7">
    <source>
        <dbReference type="Proteomes" id="UP001473302"/>
    </source>
</evidence>
<keyword evidence="7" id="KW-1185">Reference proteome</keyword>
<sequence>MKPKSSFLKPDFKKKKNTDILSAGSKIYAKKRKVKKETVESVDFDPVSRTEFLTGFHKRKVERKNKTREKYALLAKEEKLLHRKEIREQRQALAEKNVAEMAALLRSVSGLPEKDTFEDEEEEEEVEEKKEPVIQEFKNKTTLTTVTVIEDLDLDNP</sequence>
<dbReference type="InterPro" id="IPR019186">
    <property type="entry name" value="Nucleolar_protein_12"/>
</dbReference>
<evidence type="ECO:0000256" key="3">
    <source>
        <dbReference type="ARBA" id="ARBA00023054"/>
    </source>
</evidence>
<comment type="subcellular location">
    <subcellularLocation>
        <location evidence="1">Nucleus</location>
        <location evidence="1">Nucleolus</location>
    </subcellularLocation>
</comment>
<accession>A0ABP9YN66</accession>
<reference evidence="6 7" key="1">
    <citation type="submission" date="2024-04" db="EMBL/GenBank/DDBJ databases">
        <title>genome sequences of Mucor flavus KT1a and Helicostylum pulchrum KT1b strains isolated from the surface of a dry-aged beef.</title>
        <authorList>
            <person name="Toyotome T."/>
            <person name="Hosono M."/>
            <person name="Torimaru M."/>
            <person name="Fukuda K."/>
            <person name="Mikami N."/>
        </authorList>
    </citation>
    <scope>NUCLEOTIDE SEQUENCE [LARGE SCALE GENOMIC DNA]</scope>
    <source>
        <strain evidence="6 7">KT1a</strain>
    </source>
</reference>
<dbReference type="PANTHER" id="PTHR14577:SF0">
    <property type="entry name" value="NUCLEOLAR PROTEIN 12"/>
    <property type="match status" value="1"/>
</dbReference>
<evidence type="ECO:0000256" key="1">
    <source>
        <dbReference type="ARBA" id="ARBA00004604"/>
    </source>
</evidence>